<keyword evidence="2" id="KW-1185">Reference proteome</keyword>
<evidence type="ECO:0000256" key="1">
    <source>
        <dbReference type="SAM" id="MobiDB-lite"/>
    </source>
</evidence>
<name>A0AB39ZMH4_DROSZ</name>
<feature type="compositionally biased region" description="Basic and acidic residues" evidence="1">
    <location>
        <begin position="1"/>
        <end position="25"/>
    </location>
</feature>
<reference evidence="2" key="1">
    <citation type="submission" date="2025-05" db="UniProtKB">
        <authorList>
            <consortium name="RefSeq"/>
        </authorList>
    </citation>
    <scope>NUCLEOTIDE SEQUENCE [LARGE SCALE GENOMIC DNA]</scope>
</reference>
<sequence>MIHADSEKPTAEKSSKEKPKAKQPVEDSCTEIDTSNIKTELIGDFIRDRNYDDDNDVGDSISFHDDTLAEEPTTSSSGWSEKMMPERGKEAPKGIIEEQKLNLFLLQQEFLRTKTLQLKEMHEMVMEEKRIKLNQEVREGKLRIELLELDKLERKAKLNIKT</sequence>
<feature type="region of interest" description="Disordered" evidence="1">
    <location>
        <begin position="56"/>
        <end position="90"/>
    </location>
</feature>
<evidence type="ECO:0000313" key="2">
    <source>
        <dbReference type="Proteomes" id="UP001652628"/>
    </source>
</evidence>
<accession>A0AB39ZMH4</accession>
<dbReference type="GeneID" id="108016762"/>
<protein>
    <submittedName>
        <fullName evidence="3">Uncharacterized protein</fullName>
    </submittedName>
</protein>
<gene>
    <name evidence="3" type="primary">LOC108016762</name>
</gene>
<dbReference type="Proteomes" id="UP001652628">
    <property type="component" value="Chromosome 2L"/>
</dbReference>
<dbReference type="AlphaFoldDB" id="A0AB39ZMH4"/>
<dbReference type="RefSeq" id="XP_016939009.2">
    <property type="nucleotide sequence ID" value="XM_017083520.4"/>
</dbReference>
<organism evidence="2 3">
    <name type="scientific">Drosophila suzukii</name>
    <name type="common">Spotted-wing drosophila fruit fly</name>
    <dbReference type="NCBI Taxonomy" id="28584"/>
    <lineage>
        <taxon>Eukaryota</taxon>
        <taxon>Metazoa</taxon>
        <taxon>Ecdysozoa</taxon>
        <taxon>Arthropoda</taxon>
        <taxon>Hexapoda</taxon>
        <taxon>Insecta</taxon>
        <taxon>Pterygota</taxon>
        <taxon>Neoptera</taxon>
        <taxon>Endopterygota</taxon>
        <taxon>Diptera</taxon>
        <taxon>Brachycera</taxon>
        <taxon>Muscomorpha</taxon>
        <taxon>Ephydroidea</taxon>
        <taxon>Drosophilidae</taxon>
        <taxon>Drosophila</taxon>
        <taxon>Sophophora</taxon>
    </lineage>
</organism>
<reference evidence="3" key="2">
    <citation type="submission" date="2025-08" db="UniProtKB">
        <authorList>
            <consortium name="RefSeq"/>
        </authorList>
    </citation>
    <scope>IDENTIFICATION</scope>
</reference>
<evidence type="ECO:0000313" key="3">
    <source>
        <dbReference type="RefSeq" id="XP_016939009.2"/>
    </source>
</evidence>
<proteinExistence type="predicted"/>
<dbReference type="GO" id="GO:0003677">
    <property type="term" value="F:DNA binding"/>
    <property type="evidence" value="ECO:0007669"/>
    <property type="project" value="UniProtKB-KW"/>
</dbReference>
<feature type="region of interest" description="Disordered" evidence="1">
    <location>
        <begin position="1"/>
        <end position="32"/>
    </location>
</feature>